<name>A0AAN9L9X5_PHACN</name>
<organism evidence="1 2">
    <name type="scientific">Phaseolus coccineus</name>
    <name type="common">Scarlet runner bean</name>
    <name type="synonym">Phaseolus multiflorus</name>
    <dbReference type="NCBI Taxonomy" id="3886"/>
    <lineage>
        <taxon>Eukaryota</taxon>
        <taxon>Viridiplantae</taxon>
        <taxon>Streptophyta</taxon>
        <taxon>Embryophyta</taxon>
        <taxon>Tracheophyta</taxon>
        <taxon>Spermatophyta</taxon>
        <taxon>Magnoliopsida</taxon>
        <taxon>eudicotyledons</taxon>
        <taxon>Gunneridae</taxon>
        <taxon>Pentapetalae</taxon>
        <taxon>rosids</taxon>
        <taxon>fabids</taxon>
        <taxon>Fabales</taxon>
        <taxon>Fabaceae</taxon>
        <taxon>Papilionoideae</taxon>
        <taxon>50 kb inversion clade</taxon>
        <taxon>NPAAA clade</taxon>
        <taxon>indigoferoid/millettioid clade</taxon>
        <taxon>Phaseoleae</taxon>
        <taxon>Phaseolus</taxon>
    </lineage>
</organism>
<sequence>MVVKVWAEKNAIFPKLPIGEAEEKCSRRGRKKSTASKQTQVNFVFFFSFHHLRIQLIQITLSFPSNHNSLSYN</sequence>
<dbReference type="EMBL" id="JAYMYR010000011">
    <property type="protein sequence ID" value="KAK7331889.1"/>
    <property type="molecule type" value="Genomic_DNA"/>
</dbReference>
<gene>
    <name evidence="1" type="ORF">VNO80_28632</name>
</gene>
<protein>
    <submittedName>
        <fullName evidence="1">Uncharacterized protein</fullName>
    </submittedName>
</protein>
<proteinExistence type="predicted"/>
<comment type="caution">
    <text evidence="1">The sequence shown here is derived from an EMBL/GenBank/DDBJ whole genome shotgun (WGS) entry which is preliminary data.</text>
</comment>
<evidence type="ECO:0000313" key="2">
    <source>
        <dbReference type="Proteomes" id="UP001374584"/>
    </source>
</evidence>
<dbReference type="AlphaFoldDB" id="A0AAN9L9X5"/>
<evidence type="ECO:0000313" key="1">
    <source>
        <dbReference type="EMBL" id="KAK7331889.1"/>
    </source>
</evidence>
<accession>A0AAN9L9X5</accession>
<dbReference type="Proteomes" id="UP001374584">
    <property type="component" value="Unassembled WGS sequence"/>
</dbReference>
<keyword evidence="2" id="KW-1185">Reference proteome</keyword>
<reference evidence="1 2" key="1">
    <citation type="submission" date="2024-01" db="EMBL/GenBank/DDBJ databases">
        <title>The genomes of 5 underutilized Papilionoideae crops provide insights into root nodulation and disease resistanc.</title>
        <authorList>
            <person name="Jiang F."/>
        </authorList>
    </citation>
    <scope>NUCLEOTIDE SEQUENCE [LARGE SCALE GENOMIC DNA]</scope>
    <source>
        <strain evidence="1">JINMINGXINNONG_FW02</strain>
        <tissue evidence="1">Leaves</tissue>
    </source>
</reference>